<dbReference type="EMBL" id="JAJHUN010000002">
    <property type="protein sequence ID" value="KAJ4161586.1"/>
    <property type="molecule type" value="Genomic_DNA"/>
</dbReference>
<keyword evidence="2" id="KW-1185">Reference proteome</keyword>
<dbReference type="RefSeq" id="XP_056057970.1">
    <property type="nucleotide sequence ID" value="XM_056199530.1"/>
</dbReference>
<dbReference type="KEGG" id="amus:LMH87_007617"/>
<evidence type="ECO:0000313" key="2">
    <source>
        <dbReference type="Proteomes" id="UP001144673"/>
    </source>
</evidence>
<accession>A0A9W8QL87</accession>
<evidence type="ECO:0000313" key="1">
    <source>
        <dbReference type="EMBL" id="KAJ4161586.1"/>
    </source>
</evidence>
<dbReference type="Proteomes" id="UP001144673">
    <property type="component" value="Unassembled WGS sequence"/>
</dbReference>
<gene>
    <name evidence="1" type="ORF">LMH87_007617</name>
</gene>
<dbReference type="GeneID" id="80894776"/>
<comment type="caution">
    <text evidence="1">The sequence shown here is derived from an EMBL/GenBank/DDBJ whole genome shotgun (WGS) entry which is preliminary data.</text>
</comment>
<reference evidence="1" key="1">
    <citation type="journal article" date="2023" name="Access Microbiol">
        <title>De-novo genome assembly for Akanthomyces muscarius, a biocontrol agent of insect agricultural pests.</title>
        <authorList>
            <person name="Erdos Z."/>
            <person name="Studholme D.J."/>
            <person name="Raymond B."/>
            <person name="Sharma M."/>
        </authorList>
    </citation>
    <scope>NUCLEOTIDE SEQUENCE</scope>
    <source>
        <strain evidence="1">Ve6</strain>
    </source>
</reference>
<sequence>MASNGRSSTACCFQFYLRLPVTMPSGAPDGVYQSVTVETFPATDQERAIEWQTRPYHNRGKIIIGGHIALCEVVMKHIFGLKEVVV</sequence>
<organism evidence="1 2">
    <name type="scientific">Akanthomyces muscarius</name>
    <name type="common">Entomopathogenic fungus</name>
    <name type="synonym">Lecanicillium muscarium</name>
    <dbReference type="NCBI Taxonomy" id="2231603"/>
    <lineage>
        <taxon>Eukaryota</taxon>
        <taxon>Fungi</taxon>
        <taxon>Dikarya</taxon>
        <taxon>Ascomycota</taxon>
        <taxon>Pezizomycotina</taxon>
        <taxon>Sordariomycetes</taxon>
        <taxon>Hypocreomycetidae</taxon>
        <taxon>Hypocreales</taxon>
        <taxon>Cordycipitaceae</taxon>
        <taxon>Akanthomyces</taxon>
    </lineage>
</organism>
<name>A0A9W8QL87_AKAMU</name>
<proteinExistence type="predicted"/>
<dbReference type="AlphaFoldDB" id="A0A9W8QL87"/>
<protein>
    <submittedName>
        <fullName evidence="1">Uncharacterized protein</fullName>
    </submittedName>
</protein>